<dbReference type="GO" id="GO:0008360">
    <property type="term" value="P:regulation of cell shape"/>
    <property type="evidence" value="ECO:0007669"/>
    <property type="project" value="UniProtKB-KW"/>
</dbReference>
<evidence type="ECO:0000256" key="1">
    <source>
        <dbReference type="ARBA" id="ARBA00004236"/>
    </source>
</evidence>
<comment type="subcellular location">
    <subcellularLocation>
        <location evidence="1">Cell membrane</location>
    </subcellularLocation>
</comment>
<dbReference type="Gene3D" id="1.10.3810.10">
    <property type="entry name" value="Biosynthetic peptidoglycan transglycosylase-like"/>
    <property type="match status" value="1"/>
</dbReference>
<keyword evidence="6" id="KW-0645">Protease</keyword>
<dbReference type="GO" id="GO:0030288">
    <property type="term" value="C:outer membrane-bounded periplasmic space"/>
    <property type="evidence" value="ECO:0007669"/>
    <property type="project" value="TreeGrafter"/>
</dbReference>
<dbReference type="InterPro" id="IPR012338">
    <property type="entry name" value="Beta-lactam/transpept-like"/>
</dbReference>
<evidence type="ECO:0000256" key="17">
    <source>
        <dbReference type="SAM" id="MobiDB-lite"/>
    </source>
</evidence>
<evidence type="ECO:0000256" key="8">
    <source>
        <dbReference type="ARBA" id="ARBA00022679"/>
    </source>
</evidence>
<dbReference type="Gene3D" id="3.40.710.10">
    <property type="entry name" value="DD-peptidase/beta-lactamase superfamily"/>
    <property type="match status" value="1"/>
</dbReference>
<dbReference type="InterPro" id="IPR036950">
    <property type="entry name" value="PBP_transglycosylase"/>
</dbReference>
<keyword evidence="7" id="KW-0328">Glycosyltransferase</keyword>
<name>A0A2H5Y6L3_9CHLR</name>
<accession>A0A2H5Y6L3</accession>
<comment type="catalytic activity">
    <reaction evidence="15">
        <text>Preferential cleavage: (Ac)2-L-Lys-D-Ala-|-D-Ala. Also transpeptidation of peptidyl-alanyl moieties that are N-acyl substituents of D-alanine.</text>
        <dbReference type="EC" id="3.4.16.4"/>
    </reaction>
</comment>
<dbReference type="Proteomes" id="UP000236642">
    <property type="component" value="Unassembled WGS sequence"/>
</dbReference>
<dbReference type="GO" id="GO:0006508">
    <property type="term" value="P:proteolysis"/>
    <property type="evidence" value="ECO:0007669"/>
    <property type="project" value="UniProtKB-KW"/>
</dbReference>
<comment type="similarity">
    <text evidence="2">In the C-terminal section; belongs to the transpeptidase family.</text>
</comment>
<comment type="catalytic activity">
    <reaction evidence="16">
        <text>[GlcNAc-(1-&gt;4)-Mur2Ac(oyl-L-Ala-gamma-D-Glu-L-Lys-D-Ala-D-Ala)](n)-di-trans,octa-cis-undecaprenyl diphosphate + beta-D-GlcNAc-(1-&gt;4)-Mur2Ac(oyl-L-Ala-gamma-D-Glu-L-Lys-D-Ala-D-Ala)-di-trans,octa-cis-undecaprenyl diphosphate = [GlcNAc-(1-&gt;4)-Mur2Ac(oyl-L-Ala-gamma-D-Glu-L-Lys-D-Ala-D-Ala)](n+1)-di-trans,octa-cis-undecaprenyl diphosphate + di-trans,octa-cis-undecaprenyl diphosphate + H(+)</text>
        <dbReference type="Rhea" id="RHEA:23708"/>
        <dbReference type="Rhea" id="RHEA-COMP:9602"/>
        <dbReference type="Rhea" id="RHEA-COMP:9603"/>
        <dbReference type="ChEBI" id="CHEBI:15378"/>
        <dbReference type="ChEBI" id="CHEBI:58405"/>
        <dbReference type="ChEBI" id="CHEBI:60033"/>
        <dbReference type="ChEBI" id="CHEBI:78435"/>
        <dbReference type="EC" id="2.4.99.28"/>
    </reaction>
</comment>
<evidence type="ECO:0000256" key="5">
    <source>
        <dbReference type="ARBA" id="ARBA00022645"/>
    </source>
</evidence>
<dbReference type="InterPro" id="IPR011815">
    <property type="entry name" value="PBP_1c"/>
</dbReference>
<dbReference type="InterPro" id="IPR023346">
    <property type="entry name" value="Lysozyme-like_dom_sf"/>
</dbReference>
<keyword evidence="14" id="KW-0961">Cell wall biogenesis/degradation</keyword>
<proteinExistence type="inferred from homology"/>
<feature type="domain" description="Glycosyl transferase family 51" evidence="19">
    <location>
        <begin position="115"/>
        <end position="295"/>
    </location>
</feature>
<keyword evidence="8" id="KW-0808">Transferase</keyword>
<dbReference type="Pfam" id="PF00905">
    <property type="entry name" value="Transpeptidase"/>
    <property type="match status" value="1"/>
</dbReference>
<reference evidence="21" key="1">
    <citation type="submission" date="2017-09" db="EMBL/GenBank/DDBJ databases">
        <title>Metaegenomics of thermophilic ammonia-oxidizing enrichment culture.</title>
        <authorList>
            <person name="Kato S."/>
            <person name="Suzuki K."/>
        </authorList>
    </citation>
    <scope>NUCLEOTIDE SEQUENCE [LARGE SCALE GENOMIC DNA]</scope>
</reference>
<evidence type="ECO:0000256" key="6">
    <source>
        <dbReference type="ARBA" id="ARBA00022670"/>
    </source>
</evidence>
<evidence type="ECO:0000256" key="12">
    <source>
        <dbReference type="ARBA" id="ARBA00023136"/>
    </source>
</evidence>
<feature type="region of interest" description="Disordered" evidence="17">
    <location>
        <begin position="1"/>
        <end position="43"/>
    </location>
</feature>
<protein>
    <submittedName>
        <fullName evidence="20">Penicillin-binding protein 2D</fullName>
    </submittedName>
</protein>
<evidence type="ECO:0000259" key="18">
    <source>
        <dbReference type="Pfam" id="PF00905"/>
    </source>
</evidence>
<keyword evidence="5" id="KW-0121">Carboxypeptidase</keyword>
<dbReference type="EMBL" id="BEHY01000026">
    <property type="protein sequence ID" value="GBD09083.1"/>
    <property type="molecule type" value="Genomic_DNA"/>
</dbReference>
<dbReference type="GO" id="GO:0009252">
    <property type="term" value="P:peptidoglycan biosynthetic process"/>
    <property type="evidence" value="ECO:0007669"/>
    <property type="project" value="UniProtKB-KW"/>
</dbReference>
<evidence type="ECO:0000256" key="9">
    <source>
        <dbReference type="ARBA" id="ARBA00022801"/>
    </source>
</evidence>
<keyword evidence="4" id="KW-1003">Cell membrane</keyword>
<organism evidence="20 21">
    <name type="scientific">Candidatus Thermoflexus japonica</name>
    <dbReference type="NCBI Taxonomy" id="2035417"/>
    <lineage>
        <taxon>Bacteria</taxon>
        <taxon>Bacillati</taxon>
        <taxon>Chloroflexota</taxon>
        <taxon>Thermoflexia</taxon>
        <taxon>Thermoflexales</taxon>
        <taxon>Thermoflexaceae</taxon>
        <taxon>Thermoflexus</taxon>
    </lineage>
</organism>
<dbReference type="GO" id="GO:0008658">
    <property type="term" value="F:penicillin binding"/>
    <property type="evidence" value="ECO:0007669"/>
    <property type="project" value="InterPro"/>
</dbReference>
<keyword evidence="13" id="KW-0511">Multifunctional enzyme</keyword>
<dbReference type="InterPro" id="IPR050396">
    <property type="entry name" value="Glycosyltr_51/Transpeptidase"/>
</dbReference>
<feature type="domain" description="Penicillin-binding protein transpeptidase" evidence="18">
    <location>
        <begin position="390"/>
        <end position="673"/>
    </location>
</feature>
<evidence type="ECO:0000256" key="4">
    <source>
        <dbReference type="ARBA" id="ARBA00022475"/>
    </source>
</evidence>
<dbReference type="SUPFAM" id="SSF56601">
    <property type="entry name" value="beta-lactamase/transpeptidase-like"/>
    <property type="match status" value="1"/>
</dbReference>
<sequence length="880" mass="97079">MLLPGMGKMALPPRKLTGKRIPTRGLGGLKTPPNPPEILRERHRPGRIRKIAPGSRSAPVTGIRRWLRRVLLVGLLGGGLGAGALARWIGPLPDPADLRPQAPRSSVRILDRHGQLLYEIAPPHQGRHIWLPLHQIPRSCIAATLATEDARFYEHPGVDPIAILRALWTNLKGEEGISGASTIPQQIARSLLLSPDERTARTLRRKAREAILALMLNQRYGKDKLLEIYLNTVFYGHFAYGLEAAAMTYFGKHAAELDPAECALLAGLPQSPGRYDPLTNPQAAEERRQQVLRLMVRHGFLSPEEAATAAAERLRFASAPFPIHAPHFVMAVREALVAQFGEEAMFEEGLVVTTTLDLSWNEAITEILRAHLEEINRPRPDHPGAGARNGAVVVIQPRTGEVLAWVGSPDYFNAAIQGAVDGVRIPRQPGSALKPFTYALAFDPRSGPLLTPASLLWDLPQAFITAEGEGYQPINYDRRYHGPVSARVALASSLNVPAVAVLEQVGVPRLVELLGQLGVQLPGPPTRYGLALTLGGGEVRLVDLTAAYAALANGGHRITPLLIREIRDRHGRLRYAASPEPGPQVLDPRVVFLITDILKDPGARAMGFGSWTPLNLSRPAAVKTGTSSDWRDNWTIGYTPDWVVGVWIGNVDQTPLREVSGVTGAAPIWHTVMELLHRDQPVRDFPIPEGVHRVSVCALSGKRPTPDCPQTREEWFIEGTEPKEPDDLYRRLRLDRRTGGLAGPETPPEEVEERVFIMWPPSAWKWAQENGLPLPPLWEHEAADGSGILRWVSPPAGAIYRRIPSLPSEAQRLLVEIHWVGRGLPQFVRVQVDGQPWMEWTEPPYRAWWPLAPGPHVFQAIAWLGEGETVEAPPLRIEVR</sequence>
<dbReference type="PANTHER" id="PTHR32282">
    <property type="entry name" value="BINDING PROTEIN TRANSPEPTIDASE, PUTATIVE-RELATED"/>
    <property type="match status" value="1"/>
</dbReference>
<dbReference type="AlphaFoldDB" id="A0A2H5Y6L3"/>
<dbReference type="NCBIfam" id="TIGR02073">
    <property type="entry name" value="PBP_1c"/>
    <property type="match status" value="1"/>
</dbReference>
<keyword evidence="11" id="KW-0573">Peptidoglycan synthesis</keyword>
<keyword evidence="12" id="KW-0472">Membrane</keyword>
<evidence type="ECO:0000259" key="19">
    <source>
        <dbReference type="Pfam" id="PF00912"/>
    </source>
</evidence>
<evidence type="ECO:0000256" key="11">
    <source>
        <dbReference type="ARBA" id="ARBA00022984"/>
    </source>
</evidence>
<evidence type="ECO:0000256" key="10">
    <source>
        <dbReference type="ARBA" id="ARBA00022960"/>
    </source>
</evidence>
<dbReference type="Pfam" id="PF00912">
    <property type="entry name" value="Transgly"/>
    <property type="match status" value="1"/>
</dbReference>
<dbReference type="SUPFAM" id="SSF53955">
    <property type="entry name" value="Lysozyme-like"/>
    <property type="match status" value="1"/>
</dbReference>
<comment type="similarity">
    <text evidence="3">In the N-terminal section; belongs to the glycosyltransferase 51 family.</text>
</comment>
<evidence type="ECO:0000313" key="21">
    <source>
        <dbReference type="Proteomes" id="UP000236642"/>
    </source>
</evidence>
<dbReference type="GO" id="GO:0005886">
    <property type="term" value="C:plasma membrane"/>
    <property type="evidence" value="ECO:0007669"/>
    <property type="project" value="UniProtKB-SubCell"/>
</dbReference>
<keyword evidence="9" id="KW-0378">Hydrolase</keyword>
<dbReference type="GO" id="GO:0008955">
    <property type="term" value="F:peptidoglycan glycosyltransferase activity"/>
    <property type="evidence" value="ECO:0007669"/>
    <property type="project" value="UniProtKB-EC"/>
</dbReference>
<dbReference type="GO" id="GO:0009002">
    <property type="term" value="F:serine-type D-Ala-D-Ala carboxypeptidase activity"/>
    <property type="evidence" value="ECO:0007669"/>
    <property type="project" value="UniProtKB-EC"/>
</dbReference>
<evidence type="ECO:0000256" key="2">
    <source>
        <dbReference type="ARBA" id="ARBA00007090"/>
    </source>
</evidence>
<evidence type="ECO:0000256" key="15">
    <source>
        <dbReference type="ARBA" id="ARBA00034000"/>
    </source>
</evidence>
<evidence type="ECO:0000256" key="13">
    <source>
        <dbReference type="ARBA" id="ARBA00023268"/>
    </source>
</evidence>
<evidence type="ECO:0000256" key="3">
    <source>
        <dbReference type="ARBA" id="ARBA00007739"/>
    </source>
</evidence>
<dbReference type="InterPro" id="IPR001264">
    <property type="entry name" value="Glyco_trans_51"/>
</dbReference>
<dbReference type="PANTHER" id="PTHR32282:SF11">
    <property type="entry name" value="PENICILLIN-BINDING PROTEIN 1B"/>
    <property type="match status" value="1"/>
</dbReference>
<dbReference type="InterPro" id="IPR001460">
    <property type="entry name" value="PCN-bd_Tpept"/>
</dbReference>
<dbReference type="FunFam" id="1.10.3810.10:FF:000001">
    <property type="entry name" value="Penicillin-binding protein 1A"/>
    <property type="match status" value="1"/>
</dbReference>
<comment type="caution">
    <text evidence="20">The sequence shown here is derived from an EMBL/GenBank/DDBJ whole genome shotgun (WGS) entry which is preliminary data.</text>
</comment>
<evidence type="ECO:0000256" key="16">
    <source>
        <dbReference type="ARBA" id="ARBA00049902"/>
    </source>
</evidence>
<gene>
    <name evidence="20" type="primary">pbpG_1</name>
    <name evidence="20" type="ORF">HRbin22_01330</name>
</gene>
<evidence type="ECO:0000256" key="14">
    <source>
        <dbReference type="ARBA" id="ARBA00023316"/>
    </source>
</evidence>
<dbReference type="GO" id="GO:0071555">
    <property type="term" value="P:cell wall organization"/>
    <property type="evidence" value="ECO:0007669"/>
    <property type="project" value="UniProtKB-KW"/>
</dbReference>
<keyword evidence="10" id="KW-0133">Cell shape</keyword>
<evidence type="ECO:0000256" key="7">
    <source>
        <dbReference type="ARBA" id="ARBA00022676"/>
    </source>
</evidence>
<evidence type="ECO:0000313" key="20">
    <source>
        <dbReference type="EMBL" id="GBD09083.1"/>
    </source>
</evidence>